<proteinExistence type="predicted"/>
<gene>
    <name evidence="2" type="ORF">ACFOOQ_23145</name>
</gene>
<dbReference type="PRINTS" id="PR00778">
    <property type="entry name" value="HTHARSR"/>
</dbReference>
<dbReference type="EMBL" id="JBHRYJ010000009">
    <property type="protein sequence ID" value="MFC3678461.1"/>
    <property type="molecule type" value="Genomic_DNA"/>
</dbReference>
<dbReference type="Gene3D" id="3.40.50.150">
    <property type="entry name" value="Vaccinia Virus protein VP39"/>
    <property type="match status" value="1"/>
</dbReference>
<evidence type="ECO:0000259" key="1">
    <source>
        <dbReference type="PROSITE" id="PS50987"/>
    </source>
</evidence>
<dbReference type="SUPFAM" id="SSF46785">
    <property type="entry name" value="Winged helix' DNA-binding domain"/>
    <property type="match status" value="1"/>
</dbReference>
<evidence type="ECO:0000313" key="3">
    <source>
        <dbReference type="Proteomes" id="UP001595711"/>
    </source>
</evidence>
<dbReference type="InterPro" id="IPR011991">
    <property type="entry name" value="ArsR-like_HTH"/>
</dbReference>
<comment type="caution">
    <text evidence="2">The sequence shown here is derived from an EMBL/GenBank/DDBJ whole genome shotgun (WGS) entry which is preliminary data.</text>
</comment>
<keyword evidence="3" id="KW-1185">Reference proteome</keyword>
<dbReference type="PROSITE" id="PS50987">
    <property type="entry name" value="HTH_ARSR_2"/>
    <property type="match status" value="1"/>
</dbReference>
<dbReference type="PANTHER" id="PTHR42912:SF93">
    <property type="entry name" value="N6-ADENOSINE-METHYLTRANSFERASE TMT1A"/>
    <property type="match status" value="1"/>
</dbReference>
<dbReference type="InterPro" id="IPR036388">
    <property type="entry name" value="WH-like_DNA-bd_sf"/>
</dbReference>
<dbReference type="CDD" id="cd00090">
    <property type="entry name" value="HTH_ARSR"/>
    <property type="match status" value="1"/>
</dbReference>
<dbReference type="SUPFAM" id="SSF53335">
    <property type="entry name" value="S-adenosyl-L-methionine-dependent methyltransferases"/>
    <property type="match status" value="1"/>
</dbReference>
<accession>A0ABV7VLP8</accession>
<dbReference type="InterPro" id="IPR050508">
    <property type="entry name" value="Methyltransf_Superfamily"/>
</dbReference>
<dbReference type="InterPro" id="IPR036390">
    <property type="entry name" value="WH_DNA-bd_sf"/>
</dbReference>
<dbReference type="InterPro" id="IPR029063">
    <property type="entry name" value="SAM-dependent_MTases_sf"/>
</dbReference>
<dbReference type="NCBIfam" id="NF033788">
    <property type="entry name" value="HTH_metalloreg"/>
    <property type="match status" value="1"/>
</dbReference>
<feature type="domain" description="HTH arsR-type" evidence="1">
    <location>
        <begin position="4"/>
        <end position="98"/>
    </location>
</feature>
<dbReference type="Gene3D" id="1.10.10.10">
    <property type="entry name" value="Winged helix-like DNA-binding domain superfamily/Winged helix DNA-binding domain"/>
    <property type="match status" value="1"/>
</dbReference>
<dbReference type="InterPro" id="IPR013216">
    <property type="entry name" value="Methyltransf_11"/>
</dbReference>
<name>A0ABV7VLP8_9PROT</name>
<protein>
    <submittedName>
        <fullName evidence="2">ArsR/SmtB family transcription factor</fullName>
    </submittedName>
</protein>
<dbReference type="Proteomes" id="UP001595711">
    <property type="component" value="Unassembled WGS sequence"/>
</dbReference>
<organism evidence="2 3">
    <name type="scientific">Ferrovibrio xuzhouensis</name>
    <dbReference type="NCBI Taxonomy" id="1576914"/>
    <lineage>
        <taxon>Bacteria</taxon>
        <taxon>Pseudomonadati</taxon>
        <taxon>Pseudomonadota</taxon>
        <taxon>Alphaproteobacteria</taxon>
        <taxon>Rhodospirillales</taxon>
        <taxon>Rhodospirillaceae</taxon>
        <taxon>Ferrovibrio</taxon>
    </lineage>
</organism>
<dbReference type="RefSeq" id="WP_379730098.1">
    <property type="nucleotide sequence ID" value="NZ_JBHRYJ010000009.1"/>
</dbReference>
<dbReference type="PANTHER" id="PTHR42912">
    <property type="entry name" value="METHYLTRANSFERASE"/>
    <property type="match status" value="1"/>
</dbReference>
<dbReference type="Pfam" id="PF01022">
    <property type="entry name" value="HTH_5"/>
    <property type="match status" value="1"/>
</dbReference>
<dbReference type="CDD" id="cd02440">
    <property type="entry name" value="AdoMet_MTases"/>
    <property type="match status" value="1"/>
</dbReference>
<reference evidence="3" key="1">
    <citation type="journal article" date="2019" name="Int. J. Syst. Evol. Microbiol.">
        <title>The Global Catalogue of Microorganisms (GCM) 10K type strain sequencing project: providing services to taxonomists for standard genome sequencing and annotation.</title>
        <authorList>
            <consortium name="The Broad Institute Genomics Platform"/>
            <consortium name="The Broad Institute Genome Sequencing Center for Infectious Disease"/>
            <person name="Wu L."/>
            <person name="Ma J."/>
        </authorList>
    </citation>
    <scope>NUCLEOTIDE SEQUENCE [LARGE SCALE GENOMIC DNA]</scope>
    <source>
        <strain evidence="3">KCTC 42182</strain>
    </source>
</reference>
<sequence length="332" mass="35873">MSPNPALTLDTLMAALRAAAEPTRLRLLALCAQAELTVTELTQILGQSQPRVSRHLKLLCEAGLLERVPEGTWAFYRVGDRLAGAPLVHALSGLLPAEDATLARDGERLVAVKRSRAETAEQYFRDNAAQWSAIRSLHVDETQVETVVARLIAEGPAGDLLDIGTGTGRLLEVLAPQTTRGIGVDLSRDMLSVARTNLERAGIRHCQVRQADMYALPLDAASVDAAVIHQVLHFADQPQKVILEAARVVRPGGQIVIVDFAPHDLEDLRARHAHRRLGFADAELRVWCEAAGLQPDPVIALPGQPLTVHIWRARKPGAAIAALTRSDKSAAA</sequence>
<dbReference type="SMART" id="SM00418">
    <property type="entry name" value="HTH_ARSR"/>
    <property type="match status" value="1"/>
</dbReference>
<dbReference type="InterPro" id="IPR001845">
    <property type="entry name" value="HTH_ArsR_DNA-bd_dom"/>
</dbReference>
<evidence type="ECO:0000313" key="2">
    <source>
        <dbReference type="EMBL" id="MFC3678461.1"/>
    </source>
</evidence>
<dbReference type="Pfam" id="PF08241">
    <property type="entry name" value="Methyltransf_11"/>
    <property type="match status" value="1"/>
</dbReference>